<comment type="similarity">
    <text evidence="1 4 7">Belongs to the tRNA pseudouridine synthase TruA family.</text>
</comment>
<dbReference type="EC" id="5.4.99.12" evidence="4"/>
<dbReference type="FunFam" id="3.30.70.580:FF:000001">
    <property type="entry name" value="tRNA pseudouridine synthase A"/>
    <property type="match status" value="1"/>
</dbReference>
<dbReference type="PANTHER" id="PTHR11142">
    <property type="entry name" value="PSEUDOURIDYLATE SYNTHASE"/>
    <property type="match status" value="1"/>
</dbReference>
<comment type="function">
    <text evidence="4">Formation of pseudouridine at positions 38, 39 and 40 in the anticodon stem and loop of transfer RNAs.</text>
</comment>
<dbReference type="InterPro" id="IPR001406">
    <property type="entry name" value="PsdUridine_synth_TruA"/>
</dbReference>
<evidence type="ECO:0000256" key="6">
    <source>
        <dbReference type="PIRSR" id="PIRSR001430-2"/>
    </source>
</evidence>
<keyword evidence="2 4" id="KW-0819">tRNA processing</keyword>
<gene>
    <name evidence="4 9" type="primary">truA</name>
    <name evidence="9" type="ORF">FOJ82_03055</name>
</gene>
<dbReference type="HAMAP" id="MF_00171">
    <property type="entry name" value="TruA"/>
    <property type="match status" value="1"/>
</dbReference>
<comment type="catalytic activity">
    <reaction evidence="4 7">
        <text>uridine(38/39/40) in tRNA = pseudouridine(38/39/40) in tRNA</text>
        <dbReference type="Rhea" id="RHEA:22376"/>
        <dbReference type="Rhea" id="RHEA-COMP:10085"/>
        <dbReference type="Rhea" id="RHEA-COMP:10087"/>
        <dbReference type="ChEBI" id="CHEBI:65314"/>
        <dbReference type="ChEBI" id="CHEBI:65315"/>
        <dbReference type="EC" id="5.4.99.12"/>
    </reaction>
</comment>
<keyword evidence="10" id="KW-1185">Reference proteome</keyword>
<feature type="domain" description="Pseudouridine synthase I TruA alpha/beta" evidence="8">
    <location>
        <begin position="147"/>
        <end position="249"/>
    </location>
</feature>
<dbReference type="GO" id="GO:0160147">
    <property type="term" value="F:tRNA pseudouridine(38-40) synthase activity"/>
    <property type="evidence" value="ECO:0007669"/>
    <property type="project" value="UniProtKB-EC"/>
</dbReference>
<proteinExistence type="inferred from homology"/>
<dbReference type="Gene3D" id="3.30.70.660">
    <property type="entry name" value="Pseudouridine synthase I, catalytic domain, C-terminal subdomain"/>
    <property type="match status" value="1"/>
</dbReference>
<evidence type="ECO:0000256" key="5">
    <source>
        <dbReference type="PIRSR" id="PIRSR001430-1"/>
    </source>
</evidence>
<sequence>MMRWRIDLAYDGTDFRGWALQPGHRTVQGVLEGHIAQVLRLAERPALVVAGRTDAGVHAAAQVCHVDLDGDEDIAATLLRRLTRVLPDDVVVRRVSPAPAGFEARFSALWRRYCYRLVDTDHSPDPLQRHRVAPVRHPVDVELFNEAAGLLRGLRDFAAFCKPRERATTIRDLREVSATRTSDGVVEVHLLADAFCHSMVRSVVGALTAVAGRRRSMEWLADASASTTRHNEILVMPARGLTLEEVGYPADDELAVRAEQARAVRTLEDR</sequence>
<evidence type="ECO:0000256" key="4">
    <source>
        <dbReference type="HAMAP-Rule" id="MF_00171"/>
    </source>
</evidence>
<evidence type="ECO:0000259" key="8">
    <source>
        <dbReference type="Pfam" id="PF01416"/>
    </source>
</evidence>
<dbReference type="Gene3D" id="3.30.70.580">
    <property type="entry name" value="Pseudouridine synthase I, catalytic domain, N-terminal subdomain"/>
    <property type="match status" value="1"/>
</dbReference>
<comment type="caution">
    <text evidence="9">The sequence shown here is derived from an EMBL/GenBank/DDBJ whole genome shotgun (WGS) entry which is preliminary data.</text>
</comment>
<dbReference type="RefSeq" id="WP_143937394.1">
    <property type="nucleotide sequence ID" value="NZ_VKKG01000001.1"/>
</dbReference>
<evidence type="ECO:0000313" key="9">
    <source>
        <dbReference type="EMBL" id="TRY20310.1"/>
    </source>
</evidence>
<evidence type="ECO:0000256" key="1">
    <source>
        <dbReference type="ARBA" id="ARBA00009375"/>
    </source>
</evidence>
<comment type="caution">
    <text evidence="4">Lacks conserved residue(s) required for the propagation of feature annotation.</text>
</comment>
<protein>
    <recommendedName>
        <fullName evidence="4">tRNA pseudouridine synthase A</fullName>
        <ecNumber evidence="4">5.4.99.12</ecNumber>
    </recommendedName>
    <alternativeName>
        <fullName evidence="4">tRNA pseudouridine(38-40) synthase</fullName>
    </alternativeName>
    <alternativeName>
        <fullName evidence="4">tRNA pseudouridylate synthase I</fullName>
    </alternativeName>
    <alternativeName>
        <fullName evidence="4">tRNA-uridine isomerase I</fullName>
    </alternativeName>
</protein>
<keyword evidence="3 4" id="KW-0413">Isomerase</keyword>
<reference evidence="9 10" key="1">
    <citation type="submission" date="2019-07" db="EMBL/GenBank/DDBJ databases">
        <authorList>
            <person name="Zhou L.-Y."/>
        </authorList>
    </citation>
    <scope>NUCLEOTIDE SEQUENCE [LARGE SCALE GENOMIC DNA]</scope>
    <source>
        <strain evidence="9 10">YIM 101269</strain>
    </source>
</reference>
<evidence type="ECO:0000256" key="3">
    <source>
        <dbReference type="ARBA" id="ARBA00023235"/>
    </source>
</evidence>
<dbReference type="CDD" id="cd02570">
    <property type="entry name" value="PseudoU_synth_EcTruA"/>
    <property type="match status" value="1"/>
</dbReference>
<name>A0A553K6H8_9ACTN</name>
<dbReference type="PANTHER" id="PTHR11142:SF0">
    <property type="entry name" value="TRNA PSEUDOURIDINE SYNTHASE-LIKE 1"/>
    <property type="match status" value="1"/>
</dbReference>
<dbReference type="NCBIfam" id="TIGR00071">
    <property type="entry name" value="hisT_truA"/>
    <property type="match status" value="1"/>
</dbReference>
<dbReference type="EMBL" id="VKKG01000001">
    <property type="protein sequence ID" value="TRY20310.1"/>
    <property type="molecule type" value="Genomic_DNA"/>
</dbReference>
<feature type="binding site" evidence="4 6">
    <location>
        <position position="113"/>
    </location>
    <ligand>
        <name>substrate</name>
    </ligand>
</feature>
<dbReference type="InterPro" id="IPR020103">
    <property type="entry name" value="PsdUridine_synth_cat_dom_sf"/>
</dbReference>
<evidence type="ECO:0000256" key="7">
    <source>
        <dbReference type="RuleBase" id="RU003792"/>
    </source>
</evidence>
<comment type="subunit">
    <text evidence="4">Homodimer.</text>
</comment>
<organism evidence="9 10">
    <name type="scientific">Tessaracoccus rhinocerotis</name>
    <dbReference type="NCBI Taxonomy" id="1689449"/>
    <lineage>
        <taxon>Bacteria</taxon>
        <taxon>Bacillati</taxon>
        <taxon>Actinomycetota</taxon>
        <taxon>Actinomycetes</taxon>
        <taxon>Propionibacteriales</taxon>
        <taxon>Propionibacteriaceae</taxon>
        <taxon>Tessaracoccus</taxon>
    </lineage>
</organism>
<dbReference type="GO" id="GO:0031119">
    <property type="term" value="P:tRNA pseudouridine synthesis"/>
    <property type="evidence" value="ECO:0007669"/>
    <property type="project" value="UniProtKB-UniRule"/>
</dbReference>
<dbReference type="InterPro" id="IPR020094">
    <property type="entry name" value="TruA/RsuA/RluB/E/F_N"/>
</dbReference>
<dbReference type="OrthoDB" id="9811823at2"/>
<dbReference type="SUPFAM" id="SSF55120">
    <property type="entry name" value="Pseudouridine synthase"/>
    <property type="match status" value="1"/>
</dbReference>
<accession>A0A553K6H8</accession>
<dbReference type="InterPro" id="IPR020095">
    <property type="entry name" value="PsdUridine_synth_TruA_C"/>
</dbReference>
<dbReference type="InterPro" id="IPR020097">
    <property type="entry name" value="PsdUridine_synth_TruA_a/b_dom"/>
</dbReference>
<dbReference type="AlphaFoldDB" id="A0A553K6H8"/>
<dbReference type="GO" id="GO:0003723">
    <property type="term" value="F:RNA binding"/>
    <property type="evidence" value="ECO:0007669"/>
    <property type="project" value="InterPro"/>
</dbReference>
<evidence type="ECO:0000313" key="10">
    <source>
        <dbReference type="Proteomes" id="UP000317638"/>
    </source>
</evidence>
<evidence type="ECO:0000256" key="2">
    <source>
        <dbReference type="ARBA" id="ARBA00022694"/>
    </source>
</evidence>
<feature type="active site" description="Nucleophile" evidence="4 5">
    <location>
        <position position="54"/>
    </location>
</feature>
<dbReference type="PIRSF" id="PIRSF001430">
    <property type="entry name" value="tRNA_psdUrid_synth"/>
    <property type="match status" value="1"/>
</dbReference>
<dbReference type="Pfam" id="PF01416">
    <property type="entry name" value="PseudoU_synth_1"/>
    <property type="match status" value="1"/>
</dbReference>
<dbReference type="Proteomes" id="UP000317638">
    <property type="component" value="Unassembled WGS sequence"/>
</dbReference>